<dbReference type="Proteomes" id="UP000190834">
    <property type="component" value="Unassembled WGS sequence"/>
</dbReference>
<dbReference type="NCBIfam" id="TIGR00249">
    <property type="entry name" value="sixA"/>
    <property type="match status" value="1"/>
</dbReference>
<dbReference type="GO" id="GO:0005737">
    <property type="term" value="C:cytoplasm"/>
    <property type="evidence" value="ECO:0007669"/>
    <property type="project" value="InterPro"/>
</dbReference>
<name>A0A1T4MBY4_VIBCI</name>
<keyword evidence="1" id="KW-0378">Hydrolase</keyword>
<dbReference type="RefSeq" id="WP_078925281.1">
    <property type="nucleotide sequence ID" value="NZ_FUXB01000004.1"/>
</dbReference>
<dbReference type="OrthoDB" id="92610at2"/>
<gene>
    <name evidence="2" type="ORF">SAMN02745782_00905</name>
</gene>
<dbReference type="PANTHER" id="PTHR20935">
    <property type="entry name" value="PHOSPHOGLYCERATE MUTASE-RELATED"/>
    <property type="match status" value="1"/>
</dbReference>
<dbReference type="AlphaFoldDB" id="A0A1T4MBY4"/>
<evidence type="ECO:0000256" key="1">
    <source>
        <dbReference type="ARBA" id="ARBA00022801"/>
    </source>
</evidence>
<accession>A0A1T4MBY4</accession>
<sequence length="155" mass="17466">MKIVIMRHGEAHHYAASDAERALTERGRNESLAVARVCAEQQDLHQFDKVLVSPYLRAQQTWQTISHYFSAEQVEVCEDITPYGQADSVYDYLVALIESEQLESILLVSHLPLVGYLCSEFVANMPAPMFPTSGVMCIEYTPHASQGEVLWNVHP</sequence>
<protein>
    <submittedName>
        <fullName evidence="2">Phosphohistidine phosphatase, SixA</fullName>
    </submittedName>
</protein>
<reference evidence="3" key="1">
    <citation type="submission" date="2017-02" db="EMBL/GenBank/DDBJ databases">
        <authorList>
            <person name="Varghese N."/>
            <person name="Submissions S."/>
        </authorList>
    </citation>
    <scope>NUCLEOTIDE SEQUENCE [LARGE SCALE GENOMIC DNA]</scope>
    <source>
        <strain evidence="3">DSM 19608</strain>
    </source>
</reference>
<dbReference type="InterPro" id="IPR004449">
    <property type="entry name" value="SixA"/>
</dbReference>
<organism evidence="2 3">
    <name type="scientific">Vibrio cincinnatiensis DSM 19608</name>
    <dbReference type="NCBI Taxonomy" id="1123491"/>
    <lineage>
        <taxon>Bacteria</taxon>
        <taxon>Pseudomonadati</taxon>
        <taxon>Pseudomonadota</taxon>
        <taxon>Gammaproteobacteria</taxon>
        <taxon>Vibrionales</taxon>
        <taxon>Vibrionaceae</taxon>
        <taxon>Vibrio</taxon>
    </lineage>
</organism>
<dbReference type="CDD" id="cd07067">
    <property type="entry name" value="HP_PGM_like"/>
    <property type="match status" value="1"/>
</dbReference>
<keyword evidence="3" id="KW-1185">Reference proteome</keyword>
<dbReference type="Gene3D" id="3.40.50.1240">
    <property type="entry name" value="Phosphoglycerate mutase-like"/>
    <property type="match status" value="1"/>
</dbReference>
<dbReference type="InterPro" id="IPR013078">
    <property type="entry name" value="His_Pase_superF_clade-1"/>
</dbReference>
<dbReference type="PANTHER" id="PTHR20935:SF1">
    <property type="entry name" value="SLL1549 PROTEIN"/>
    <property type="match status" value="1"/>
</dbReference>
<evidence type="ECO:0000313" key="3">
    <source>
        <dbReference type="Proteomes" id="UP000190834"/>
    </source>
</evidence>
<dbReference type="STRING" id="1123491.SAMN02745782_00905"/>
<dbReference type="Pfam" id="PF00300">
    <property type="entry name" value="His_Phos_1"/>
    <property type="match status" value="1"/>
</dbReference>
<dbReference type="EMBL" id="FUXB01000004">
    <property type="protein sequence ID" value="SJZ64391.1"/>
    <property type="molecule type" value="Genomic_DNA"/>
</dbReference>
<dbReference type="GeneID" id="70583133"/>
<proteinExistence type="predicted"/>
<dbReference type="InterPro" id="IPR051021">
    <property type="entry name" value="Mito_Ser/Thr_phosphatase"/>
</dbReference>
<dbReference type="SMART" id="SM00855">
    <property type="entry name" value="PGAM"/>
    <property type="match status" value="1"/>
</dbReference>
<evidence type="ECO:0000313" key="2">
    <source>
        <dbReference type="EMBL" id="SJZ64391.1"/>
    </source>
</evidence>
<dbReference type="GO" id="GO:0101006">
    <property type="term" value="F:protein histidine phosphatase activity"/>
    <property type="evidence" value="ECO:0007669"/>
    <property type="project" value="InterPro"/>
</dbReference>
<dbReference type="InterPro" id="IPR029033">
    <property type="entry name" value="His_PPase_superfam"/>
</dbReference>
<dbReference type="SUPFAM" id="SSF53254">
    <property type="entry name" value="Phosphoglycerate mutase-like"/>
    <property type="match status" value="1"/>
</dbReference>